<dbReference type="InterPro" id="IPR000531">
    <property type="entry name" value="Beta-barrel_TonB"/>
</dbReference>
<evidence type="ECO:0000256" key="10">
    <source>
        <dbReference type="SAM" id="SignalP"/>
    </source>
</evidence>
<evidence type="ECO:0000256" key="5">
    <source>
        <dbReference type="ARBA" id="ARBA00023077"/>
    </source>
</evidence>
<dbReference type="KEGG" id="goy:GLS_c16120"/>
<sequence length="863" mass="94065">MEPIMNIRKLALYSTFLSVSFCTGSVFAATTKATSGLVKASVHKTSAKAAPVKAAAPAKRVAKARNAPFVAGGEEGVIVTGTHATNRHARQSTSPITVLSSATLRRSGMMNLADALAKTYPSINMSTMGNDAGALTSFIRMRGLNPNQVLVLVDGKRRHTTANINADAGPNFGATPVDLNMIPSNMIDHIEVLEDGAAAMYGSDAIAGVVNIITKKQDHGLNMSAQTGANAYNGDGWQYQLNADGGLKLGNDGFIHISGQVYHTDHFVTNTVDNRLAGYVPAGAANELYTGSVKVSKNSNKIMSTPEETRENLGIDFGKNLTENIQFYGQITYAHRHAEAYENYRVPSGASASNPELFPYGYSPLETIDENDYAATLGLKGSHFFGFDWDLSSTWGEDLDKISNKNTTNPNMYAATGYTPTTVRTSNFRLAQWTNNLDFRRNFKIANVVPMTVAFGGEHRLEQYTIMAGDPASYEYGGTSALAGLTPQDAGKWNRDVWAAYLDGDFHLLKNWDLDFAGRFEHYTDVGNTENGKVSTRYDITKRIGLRATISNGFRAPTMAEQHYSAINVGPTSVLGLLPVSSSEARATGASPLKPERSTSATGGIVLEPIDGFHIETDVYQINIRDRIVQGGNVTGATAISALEAMGVSLPALTQLSENAVQTYYFTNGASTRTQGLDIKADYMFRMHRYGNLTLSMALDLNRTRLTHNGMSATGSPLLNAQNIAYLTTAYPRSKIILNAFWTIGKWDVNVRQTRYGETTDMMTYQDWTPTASICPIDGKQLQQSSSCFAQFKNSPRWLTDLEIGYRVNSRWHLAVGANNIFNVRPRKLPGELNQLGGNPYDTFSSQVPMTGGYYYGRVNFTL</sequence>
<dbReference type="Gene3D" id="2.170.130.10">
    <property type="entry name" value="TonB-dependent receptor, plug domain"/>
    <property type="match status" value="1"/>
</dbReference>
<evidence type="ECO:0000256" key="8">
    <source>
        <dbReference type="PROSITE-ProRule" id="PRU01360"/>
    </source>
</evidence>
<evidence type="ECO:0000256" key="2">
    <source>
        <dbReference type="ARBA" id="ARBA00022448"/>
    </source>
</evidence>
<keyword evidence="7 8" id="KW-0998">Cell outer membrane</keyword>
<organism evidence="13 14">
    <name type="scientific">Gluconobacter oxydans DSM 3504</name>
    <dbReference type="NCBI Taxonomy" id="1288313"/>
    <lineage>
        <taxon>Bacteria</taxon>
        <taxon>Pseudomonadati</taxon>
        <taxon>Pseudomonadota</taxon>
        <taxon>Alphaproteobacteria</taxon>
        <taxon>Acetobacterales</taxon>
        <taxon>Acetobacteraceae</taxon>
        <taxon>Gluconobacter</taxon>
    </lineage>
</organism>
<evidence type="ECO:0000259" key="12">
    <source>
        <dbReference type="Pfam" id="PF07715"/>
    </source>
</evidence>
<accession>A0A067Z365</accession>
<dbReference type="InterPro" id="IPR039426">
    <property type="entry name" value="TonB-dep_rcpt-like"/>
</dbReference>
<evidence type="ECO:0000256" key="4">
    <source>
        <dbReference type="ARBA" id="ARBA00022692"/>
    </source>
</evidence>
<dbReference type="InterPro" id="IPR036942">
    <property type="entry name" value="Beta-barrel_TonB_sf"/>
</dbReference>
<keyword evidence="2 8" id="KW-0813">Transport</keyword>
<dbReference type="Pfam" id="PF00593">
    <property type="entry name" value="TonB_dep_Rec_b-barrel"/>
    <property type="match status" value="1"/>
</dbReference>
<dbReference type="InterPro" id="IPR037066">
    <property type="entry name" value="Plug_dom_sf"/>
</dbReference>
<feature type="chain" id="PRO_5001650265" evidence="10">
    <location>
        <begin position="29"/>
        <end position="863"/>
    </location>
</feature>
<dbReference type="Gene3D" id="2.40.170.20">
    <property type="entry name" value="TonB-dependent receptor, beta-barrel domain"/>
    <property type="match status" value="1"/>
</dbReference>
<evidence type="ECO:0000256" key="9">
    <source>
        <dbReference type="RuleBase" id="RU003357"/>
    </source>
</evidence>
<comment type="subcellular location">
    <subcellularLocation>
        <location evidence="1 8">Cell outer membrane</location>
        <topology evidence="1 8">Multi-pass membrane protein</topology>
    </subcellularLocation>
</comment>
<keyword evidence="3 8" id="KW-1134">Transmembrane beta strand</keyword>
<feature type="signal peptide" evidence="10">
    <location>
        <begin position="1"/>
        <end position="28"/>
    </location>
</feature>
<evidence type="ECO:0000256" key="6">
    <source>
        <dbReference type="ARBA" id="ARBA00023136"/>
    </source>
</evidence>
<dbReference type="Proteomes" id="UP000031656">
    <property type="component" value="Chromosome"/>
</dbReference>
<evidence type="ECO:0000256" key="1">
    <source>
        <dbReference type="ARBA" id="ARBA00004571"/>
    </source>
</evidence>
<keyword evidence="13" id="KW-0675">Receptor</keyword>
<comment type="similarity">
    <text evidence="8 9">Belongs to the TonB-dependent receptor family.</text>
</comment>
<reference evidence="13 14" key="1">
    <citation type="journal article" date="2015" name="Appl. Microbiol. Biotechnol.">
        <title>The consequence of an additional NADH dehydrogenase paralog on the growth of Gluconobacter oxydans DSM3504.</title>
        <authorList>
            <person name="Kostner D."/>
            <person name="Luchterhand B."/>
            <person name="Junker A."/>
            <person name="Volland S."/>
            <person name="Daniel R."/>
            <person name="Buchs J."/>
            <person name="Liebl W."/>
            <person name="Ehrenreich A."/>
        </authorList>
    </citation>
    <scope>NUCLEOTIDE SEQUENCE [LARGE SCALE GENOMIC DNA]</scope>
    <source>
        <strain evidence="13">DSM 3504</strain>
    </source>
</reference>
<evidence type="ECO:0000259" key="11">
    <source>
        <dbReference type="Pfam" id="PF00593"/>
    </source>
</evidence>
<dbReference type="PANTHER" id="PTHR47234:SF3">
    <property type="entry name" value="SECRETIN_TONB SHORT N-TERMINAL DOMAIN-CONTAINING PROTEIN"/>
    <property type="match status" value="1"/>
</dbReference>
<dbReference type="HOGENOM" id="CLU_010745_1_1_5"/>
<feature type="domain" description="TonB-dependent receptor-like beta-barrel" evidence="11">
    <location>
        <begin position="328"/>
        <end position="821"/>
    </location>
</feature>
<evidence type="ECO:0000256" key="3">
    <source>
        <dbReference type="ARBA" id="ARBA00022452"/>
    </source>
</evidence>
<dbReference type="AlphaFoldDB" id="A0A067Z365"/>
<dbReference type="PANTHER" id="PTHR47234">
    <property type="match status" value="1"/>
</dbReference>
<dbReference type="PROSITE" id="PS52016">
    <property type="entry name" value="TONB_DEPENDENT_REC_3"/>
    <property type="match status" value="1"/>
</dbReference>
<gene>
    <name evidence="13" type="ORF">GLS_c16120</name>
</gene>
<evidence type="ECO:0000313" key="13">
    <source>
        <dbReference type="EMBL" id="AHK71491.1"/>
    </source>
</evidence>
<evidence type="ECO:0000256" key="7">
    <source>
        <dbReference type="ARBA" id="ARBA00023237"/>
    </source>
</evidence>
<dbReference type="InterPro" id="IPR012910">
    <property type="entry name" value="Plug_dom"/>
</dbReference>
<dbReference type="EMBL" id="CP004373">
    <property type="protein sequence ID" value="AHK71491.1"/>
    <property type="molecule type" value="Genomic_DNA"/>
</dbReference>
<keyword evidence="5 9" id="KW-0798">TonB box</keyword>
<keyword evidence="4 8" id="KW-0812">Transmembrane</keyword>
<proteinExistence type="inferred from homology"/>
<dbReference type="Pfam" id="PF07715">
    <property type="entry name" value="Plug"/>
    <property type="match status" value="1"/>
</dbReference>
<feature type="domain" description="TonB-dependent receptor plug" evidence="12">
    <location>
        <begin position="90"/>
        <end position="209"/>
    </location>
</feature>
<dbReference type="SUPFAM" id="SSF56935">
    <property type="entry name" value="Porins"/>
    <property type="match status" value="1"/>
</dbReference>
<dbReference type="CDD" id="cd01347">
    <property type="entry name" value="ligand_gated_channel"/>
    <property type="match status" value="1"/>
</dbReference>
<dbReference type="GO" id="GO:0009279">
    <property type="term" value="C:cell outer membrane"/>
    <property type="evidence" value="ECO:0007669"/>
    <property type="project" value="UniProtKB-SubCell"/>
</dbReference>
<keyword evidence="6 8" id="KW-0472">Membrane</keyword>
<name>A0A067Z365_GLUOY</name>
<evidence type="ECO:0000313" key="14">
    <source>
        <dbReference type="Proteomes" id="UP000031656"/>
    </source>
</evidence>
<protein>
    <submittedName>
        <fullName evidence="13">TonB-dependent receptor</fullName>
    </submittedName>
</protein>
<keyword evidence="10" id="KW-0732">Signal</keyword>